<dbReference type="KEGG" id="mea:Mex_2p1238"/>
<gene>
    <name evidence="2" type="ordered locus">MexAM1_META2p1238</name>
</gene>
<dbReference type="HOGENOM" id="CLU_147341_0_0_5"/>
<feature type="transmembrane region" description="Helical" evidence="1">
    <location>
        <begin position="119"/>
        <end position="141"/>
    </location>
</feature>
<dbReference type="EMBL" id="CP001511">
    <property type="protein sequence ID" value="ACS43990.1"/>
    <property type="molecule type" value="Genomic_DNA"/>
</dbReference>
<sequence>MGQPSRWAAAYLGLLVLQTAAASSLFWMILPILRRMISRLGEPLDLEAWRLATVTGSVIVLQSCYWIRHQRAPVYAAFRNVVIGHLLMFASRASFFFGGAFFSLIYFRHVPELSVLPPLGQGFAKALAIFVILFSLFCYSLELERLGK</sequence>
<reference evidence="2 3" key="1">
    <citation type="journal article" date="2009" name="PLoS ONE">
        <title>Methylobacterium genome sequences: a reference blueprint to investigate microbial metabolism of C1 compounds from natural and industrial sources.</title>
        <authorList>
            <person name="Vuilleumier S."/>
            <person name="Chistoserdova L."/>
            <person name="Lee M.-C."/>
            <person name="Bringel F."/>
            <person name="Lajus A."/>
            <person name="Zhou Y."/>
            <person name="Gourion B."/>
            <person name="Barbe V."/>
            <person name="Chang J."/>
            <person name="Cruveiller S."/>
            <person name="Dossat C."/>
            <person name="Gillett W."/>
            <person name="Gruffaz C."/>
            <person name="Haugen E."/>
            <person name="Hourcade E."/>
            <person name="Levy R."/>
            <person name="Mangenot S."/>
            <person name="Muller E."/>
            <person name="Nadalig T."/>
            <person name="Pagni M."/>
            <person name="Penny C."/>
            <person name="Peyraud R."/>
            <person name="Robinson D.G."/>
            <person name="Roche D."/>
            <person name="Rouy Z."/>
            <person name="Saenampechek C."/>
            <person name="Salvignol G."/>
            <person name="Vallenet D."/>
            <person name="Wu Z."/>
            <person name="Marx C.J."/>
            <person name="Vorholt J.A."/>
            <person name="Olson M.V."/>
            <person name="Kaul R."/>
            <person name="Weissenbach J."/>
            <person name="Medigue C."/>
            <person name="Lidstrom M.E."/>
        </authorList>
    </citation>
    <scope>NUCLEOTIDE SEQUENCE [LARGE SCALE GENOMIC DNA]</scope>
    <source>
        <strain evidence="3">ATCC 14718 / DSM 1338 / JCM 2805 / NCIMB 9133 / AM1</strain>
    </source>
</reference>
<feature type="transmembrane region" description="Helical" evidence="1">
    <location>
        <begin position="48"/>
        <end position="67"/>
    </location>
</feature>
<geneLocation type="plasmid" evidence="2 3">
    <name>megaplasmid</name>
</geneLocation>
<dbReference type="Proteomes" id="UP000009081">
    <property type="component" value="Plasmid megaplasmid"/>
</dbReference>
<keyword evidence="2" id="KW-0614">Plasmid</keyword>
<dbReference type="AlphaFoldDB" id="C5B6A8"/>
<dbReference type="RefSeq" id="WP_003596043.1">
    <property type="nucleotide sequence ID" value="NC_012811.1"/>
</dbReference>
<dbReference type="OrthoDB" id="8366007at2"/>
<keyword evidence="1" id="KW-1133">Transmembrane helix</keyword>
<accession>C5B6A8</accession>
<keyword evidence="3" id="KW-1185">Reference proteome</keyword>
<keyword evidence="1" id="KW-0472">Membrane</keyword>
<evidence type="ECO:0000313" key="2">
    <source>
        <dbReference type="EMBL" id="ACS43990.1"/>
    </source>
</evidence>
<keyword evidence="1" id="KW-0812">Transmembrane</keyword>
<name>C5B6A8_METEA</name>
<proteinExistence type="predicted"/>
<evidence type="ECO:0000313" key="3">
    <source>
        <dbReference type="Proteomes" id="UP000009081"/>
    </source>
</evidence>
<evidence type="ECO:0000256" key="1">
    <source>
        <dbReference type="SAM" id="Phobius"/>
    </source>
</evidence>
<organism evidence="2 3">
    <name type="scientific">Methylorubrum extorquens (strain ATCC 14718 / DSM 1338 / JCM 2805 / NCIMB 9133 / AM1)</name>
    <name type="common">Methylobacterium extorquens</name>
    <dbReference type="NCBI Taxonomy" id="272630"/>
    <lineage>
        <taxon>Bacteria</taxon>
        <taxon>Pseudomonadati</taxon>
        <taxon>Pseudomonadota</taxon>
        <taxon>Alphaproteobacteria</taxon>
        <taxon>Hyphomicrobiales</taxon>
        <taxon>Methylobacteriaceae</taxon>
        <taxon>Methylorubrum</taxon>
    </lineage>
</organism>
<protein>
    <submittedName>
        <fullName evidence="2">Uncharacterized protein</fullName>
    </submittedName>
</protein>
<feature type="transmembrane region" description="Helical" evidence="1">
    <location>
        <begin position="87"/>
        <end position="107"/>
    </location>
</feature>